<dbReference type="Proteomes" id="UP000537326">
    <property type="component" value="Unassembled WGS sequence"/>
</dbReference>
<keyword evidence="2" id="KW-1185">Reference proteome</keyword>
<evidence type="ECO:0000313" key="1">
    <source>
        <dbReference type="EMBL" id="NYI09911.1"/>
    </source>
</evidence>
<comment type="caution">
    <text evidence="1">The sequence shown here is derived from an EMBL/GenBank/DDBJ whole genome shotgun (WGS) entry which is preliminary data.</text>
</comment>
<proteinExistence type="predicted"/>
<sequence>MRFTEHEMTTALQGAVRAGLAEDPDEAKAAWEELDRFTRFQTLTLIGDQVLPVLVGLPDVTVEPGTRAEYDDETVASVAGPLLAAEWDRSQGDGSWEAQPAEDRDAYLDHRVGLVQEVLSHLPPRQDPDALIVPDHL</sequence>
<dbReference type="RefSeq" id="WP_343045557.1">
    <property type="nucleotide sequence ID" value="NZ_BAAAPP010000004.1"/>
</dbReference>
<evidence type="ECO:0000313" key="2">
    <source>
        <dbReference type="Proteomes" id="UP000537326"/>
    </source>
</evidence>
<gene>
    <name evidence="1" type="ORF">BKA05_001426</name>
</gene>
<dbReference type="EMBL" id="JACBZI010000001">
    <property type="protein sequence ID" value="NYI09911.1"/>
    <property type="molecule type" value="Genomic_DNA"/>
</dbReference>
<dbReference type="AlphaFoldDB" id="A0A7Z0C4B5"/>
<name>A0A7Z0C4B5_9ACTN</name>
<organism evidence="1 2">
    <name type="scientific">Nocardioides marinus</name>
    <dbReference type="NCBI Taxonomy" id="374514"/>
    <lineage>
        <taxon>Bacteria</taxon>
        <taxon>Bacillati</taxon>
        <taxon>Actinomycetota</taxon>
        <taxon>Actinomycetes</taxon>
        <taxon>Propionibacteriales</taxon>
        <taxon>Nocardioidaceae</taxon>
        <taxon>Nocardioides</taxon>
    </lineage>
</organism>
<accession>A0A7Z0C4B5</accession>
<protein>
    <submittedName>
        <fullName evidence="1">Uncharacterized protein</fullName>
    </submittedName>
</protein>
<reference evidence="1 2" key="1">
    <citation type="submission" date="2020-07" db="EMBL/GenBank/DDBJ databases">
        <title>Sequencing the genomes of 1000 actinobacteria strains.</title>
        <authorList>
            <person name="Klenk H.-P."/>
        </authorList>
    </citation>
    <scope>NUCLEOTIDE SEQUENCE [LARGE SCALE GENOMIC DNA]</scope>
    <source>
        <strain evidence="1 2">DSM 18248</strain>
    </source>
</reference>